<dbReference type="AlphaFoldDB" id="A0A9P4KET9"/>
<feature type="region of interest" description="Disordered" evidence="1">
    <location>
        <begin position="167"/>
        <end position="187"/>
    </location>
</feature>
<feature type="compositionally biased region" description="Basic and acidic residues" evidence="1">
    <location>
        <begin position="24"/>
        <end position="36"/>
    </location>
</feature>
<feature type="compositionally biased region" description="Basic and acidic residues" evidence="1">
    <location>
        <begin position="48"/>
        <end position="69"/>
    </location>
</feature>
<evidence type="ECO:0000313" key="2">
    <source>
        <dbReference type="EMBL" id="KAF2267879.1"/>
    </source>
</evidence>
<feature type="region of interest" description="Disordered" evidence="1">
    <location>
        <begin position="1"/>
        <end position="104"/>
    </location>
</feature>
<dbReference type="EMBL" id="ML986588">
    <property type="protein sequence ID" value="KAF2267879.1"/>
    <property type="molecule type" value="Genomic_DNA"/>
</dbReference>
<name>A0A9P4KET9_9PLEO</name>
<organism evidence="2 3">
    <name type="scientific">Lojkania enalia</name>
    <dbReference type="NCBI Taxonomy" id="147567"/>
    <lineage>
        <taxon>Eukaryota</taxon>
        <taxon>Fungi</taxon>
        <taxon>Dikarya</taxon>
        <taxon>Ascomycota</taxon>
        <taxon>Pezizomycotina</taxon>
        <taxon>Dothideomycetes</taxon>
        <taxon>Pleosporomycetidae</taxon>
        <taxon>Pleosporales</taxon>
        <taxon>Pleosporales incertae sedis</taxon>
        <taxon>Lojkania</taxon>
    </lineage>
</organism>
<gene>
    <name evidence="2" type="ORF">CC78DRAFT_576421</name>
</gene>
<accession>A0A9P4KET9</accession>
<proteinExistence type="predicted"/>
<sequence>MVVVGGESSSSRKAQLARRQSAGDGRHDPNNNKTPEHQQAPPRRRNRLERDKNLPQHLRELLGGRDPARHGPANQRGWDCPQNEAIDKATGWSSPRGCSNWGVDAAGKGPIQRVRGQSVREMHKLVVQMAQSQGGLRAARCSREILKVPVAHPGLSIHEDAEKSREWLPDRAGQNPGVIETLQASTA</sequence>
<dbReference type="Proteomes" id="UP000800093">
    <property type="component" value="Unassembled WGS sequence"/>
</dbReference>
<reference evidence="3" key="1">
    <citation type="journal article" date="2020" name="Stud. Mycol.">
        <title>101 Dothideomycetes genomes: A test case for predicting lifestyles and emergence of pathogens.</title>
        <authorList>
            <person name="Haridas S."/>
            <person name="Albert R."/>
            <person name="Binder M."/>
            <person name="Bloem J."/>
            <person name="LaButti K."/>
            <person name="Salamov A."/>
            <person name="Andreopoulos B."/>
            <person name="Baker S."/>
            <person name="Barry K."/>
            <person name="Bills G."/>
            <person name="Bluhm B."/>
            <person name="Cannon C."/>
            <person name="Castanera R."/>
            <person name="Culley D."/>
            <person name="Daum C."/>
            <person name="Ezra D."/>
            <person name="Gonzalez J."/>
            <person name="Henrissat B."/>
            <person name="Kuo A."/>
            <person name="Liang C."/>
            <person name="Lipzen A."/>
            <person name="Lutzoni F."/>
            <person name="Magnuson J."/>
            <person name="Mondo S."/>
            <person name="Nolan M."/>
            <person name="Ohm R."/>
            <person name="Pangilinan J."/>
            <person name="Park H.-J."/>
            <person name="Ramirez L."/>
            <person name="Alfaro M."/>
            <person name="Sun H."/>
            <person name="Tritt A."/>
            <person name="Yoshinaga Y."/>
            <person name="Zwiers L.-H."/>
            <person name="Turgeon B."/>
            <person name="Goodwin S."/>
            <person name="Spatafora J."/>
            <person name="Crous P."/>
            <person name="Grigoriev I."/>
        </authorList>
    </citation>
    <scope>NUCLEOTIDE SEQUENCE [LARGE SCALE GENOMIC DNA]</scope>
    <source>
        <strain evidence="3">CBS 304.66</strain>
    </source>
</reference>
<keyword evidence="3" id="KW-1185">Reference proteome</keyword>
<evidence type="ECO:0000313" key="3">
    <source>
        <dbReference type="Proteomes" id="UP000800093"/>
    </source>
</evidence>
<comment type="caution">
    <text evidence="2">The sequence shown here is derived from an EMBL/GenBank/DDBJ whole genome shotgun (WGS) entry which is preliminary data.</text>
</comment>
<protein>
    <submittedName>
        <fullName evidence="2">Uncharacterized protein</fullName>
    </submittedName>
</protein>
<evidence type="ECO:0000256" key="1">
    <source>
        <dbReference type="SAM" id="MobiDB-lite"/>
    </source>
</evidence>